<keyword evidence="3" id="KW-0812">Transmembrane</keyword>
<dbReference type="EC" id="3.2.1.22" evidence="2"/>
<dbReference type="PANTHER" id="PTHR35273">
    <property type="entry name" value="ALPHA-1,4 POLYGALACTOSAMINIDASE, PUTATIVE (AFU_ORTHOLOGUE AFUA_3G07890)-RELATED"/>
    <property type="match status" value="1"/>
</dbReference>
<dbReference type="Pfam" id="PF03537">
    <property type="entry name" value="Glyco_hydro_114"/>
    <property type="match status" value="1"/>
</dbReference>
<reference evidence="5" key="1">
    <citation type="submission" date="2023-01" db="EMBL/GenBank/DDBJ databases">
        <authorList>
            <person name="Van Ghelder C."/>
            <person name="Rancurel C."/>
        </authorList>
    </citation>
    <scope>NUCLEOTIDE SEQUENCE</scope>
    <source>
        <strain evidence="5">CNCM I-4278</strain>
    </source>
</reference>
<dbReference type="InterPro" id="IPR017853">
    <property type="entry name" value="GH"/>
</dbReference>
<evidence type="ECO:0000256" key="2">
    <source>
        <dbReference type="ARBA" id="ARBA00012755"/>
    </source>
</evidence>
<proteinExistence type="predicted"/>
<keyword evidence="3" id="KW-1133">Transmembrane helix</keyword>
<dbReference type="InterPro" id="IPR013785">
    <property type="entry name" value="Aldolase_TIM"/>
</dbReference>
<evidence type="ECO:0000313" key="5">
    <source>
        <dbReference type="EMBL" id="CAI6338634.1"/>
    </source>
</evidence>
<dbReference type="Proteomes" id="UP001152607">
    <property type="component" value="Unassembled WGS sequence"/>
</dbReference>
<dbReference type="InterPro" id="IPR004352">
    <property type="entry name" value="GH114_TIM-barrel"/>
</dbReference>
<sequence length="302" mass="33618">MAILSATPQHQLFTHPTQASLSFLPASIVQLFIMHFATTLALAGVATAFAIEPRAEVKKFPKGTIFDMVLDSSKLQLSDFQKSKAPVLSIDLDDNYGIIKTLAKTKTVLCYFSAGSYEDWRDDKDLFKKGDYGKALDPRWEGEYWINVKSDNVKSIMEKRIIKAKEAGCHGVDPDNVDGYNPEKEGEPPQDGFNYGQTPYVDYIKFLALKAHENDLAIGLKNAVELVGRLVGTVDYAMNEQCHFYNECAAYEVFTDADKAVFNVEYELTECPEPTANTTIVTILKDSNQQVDTLDLPCPESG</sequence>
<comment type="catalytic activity">
    <reaction evidence="1">
        <text>Hydrolysis of terminal, non-reducing alpha-D-galactose residues in alpha-D-galactosides, including galactose oligosaccharides, galactomannans and galactolipids.</text>
        <dbReference type="EC" id="3.2.1.22"/>
    </reaction>
</comment>
<dbReference type="EMBL" id="CAOQHR010000008">
    <property type="protein sequence ID" value="CAI6338634.1"/>
    <property type="molecule type" value="Genomic_DNA"/>
</dbReference>
<accession>A0A9W4UMY0</accession>
<dbReference type="OrthoDB" id="2108802at2759"/>
<keyword evidence="6" id="KW-1185">Reference proteome</keyword>
<evidence type="ECO:0000256" key="1">
    <source>
        <dbReference type="ARBA" id="ARBA00001255"/>
    </source>
</evidence>
<dbReference type="PANTHER" id="PTHR35273:SF2">
    <property type="entry name" value="ALPHA-GALACTOSIDASE"/>
    <property type="match status" value="1"/>
</dbReference>
<feature type="transmembrane region" description="Helical" evidence="3">
    <location>
        <begin position="28"/>
        <end position="51"/>
    </location>
</feature>
<dbReference type="Gene3D" id="3.20.20.70">
    <property type="entry name" value="Aldolase class I"/>
    <property type="match status" value="1"/>
</dbReference>
<dbReference type="GO" id="GO:0004557">
    <property type="term" value="F:alpha-galactosidase activity"/>
    <property type="evidence" value="ECO:0007669"/>
    <property type="project" value="UniProtKB-EC"/>
</dbReference>
<evidence type="ECO:0000256" key="3">
    <source>
        <dbReference type="SAM" id="Phobius"/>
    </source>
</evidence>
<dbReference type="SUPFAM" id="SSF51445">
    <property type="entry name" value="(Trans)glycosidases"/>
    <property type="match status" value="1"/>
</dbReference>
<organism evidence="5 6">
    <name type="scientific">Periconia digitata</name>
    <dbReference type="NCBI Taxonomy" id="1303443"/>
    <lineage>
        <taxon>Eukaryota</taxon>
        <taxon>Fungi</taxon>
        <taxon>Dikarya</taxon>
        <taxon>Ascomycota</taxon>
        <taxon>Pezizomycotina</taxon>
        <taxon>Dothideomycetes</taxon>
        <taxon>Pleosporomycetidae</taxon>
        <taxon>Pleosporales</taxon>
        <taxon>Massarineae</taxon>
        <taxon>Periconiaceae</taxon>
        <taxon>Periconia</taxon>
    </lineage>
</organism>
<protein>
    <recommendedName>
        <fullName evidence="2">alpha-galactosidase</fullName>
        <ecNumber evidence="2">3.2.1.22</ecNumber>
    </recommendedName>
</protein>
<feature type="domain" description="Glycoside-hydrolase family GH114 TIM-barrel" evidence="4">
    <location>
        <begin position="82"/>
        <end position="272"/>
    </location>
</feature>
<gene>
    <name evidence="5" type="ORF">PDIGIT_LOCUS11765</name>
</gene>
<name>A0A9W4UMY0_9PLEO</name>
<evidence type="ECO:0000313" key="6">
    <source>
        <dbReference type="Proteomes" id="UP001152607"/>
    </source>
</evidence>
<comment type="caution">
    <text evidence="5">The sequence shown here is derived from an EMBL/GenBank/DDBJ whole genome shotgun (WGS) entry which is preliminary data.</text>
</comment>
<evidence type="ECO:0000259" key="4">
    <source>
        <dbReference type="Pfam" id="PF03537"/>
    </source>
</evidence>
<dbReference type="AlphaFoldDB" id="A0A9W4UMY0"/>
<keyword evidence="3" id="KW-0472">Membrane</keyword>